<comment type="caution">
    <text evidence="3">The sequence shown here is derived from an EMBL/GenBank/DDBJ whole genome shotgun (WGS) entry which is preliminary data.</text>
</comment>
<dbReference type="PROSITE" id="PS50208">
    <property type="entry name" value="CASPASE_P20"/>
    <property type="match status" value="1"/>
</dbReference>
<protein>
    <recommendedName>
        <fullName evidence="2">Caspase family p20 domain-containing protein</fullName>
    </recommendedName>
</protein>
<dbReference type="PANTHER" id="PTHR22576">
    <property type="entry name" value="MUCOSA ASSOCIATED LYMPHOID TISSUE LYMPHOMA TRANSLOCATION PROTEIN 1/PARACASPASE"/>
    <property type="match status" value="1"/>
</dbReference>
<dbReference type="InterPro" id="IPR001309">
    <property type="entry name" value="Pept_C14_p20"/>
</dbReference>
<dbReference type="RefSeq" id="WP_345241307.1">
    <property type="nucleotide sequence ID" value="NZ_BAABHD010000010.1"/>
</dbReference>
<accession>A0ABP8MIU4</accession>
<dbReference type="SUPFAM" id="SSF52129">
    <property type="entry name" value="Caspase-like"/>
    <property type="match status" value="1"/>
</dbReference>
<dbReference type="InterPro" id="IPR029030">
    <property type="entry name" value="Caspase-like_dom_sf"/>
</dbReference>
<dbReference type="InterPro" id="IPR052039">
    <property type="entry name" value="Caspase-related_regulators"/>
</dbReference>
<proteinExistence type="predicted"/>
<organism evidence="3 4">
    <name type="scientific">Nibrella saemangeumensis</name>
    <dbReference type="NCBI Taxonomy" id="1084526"/>
    <lineage>
        <taxon>Bacteria</taxon>
        <taxon>Pseudomonadati</taxon>
        <taxon>Bacteroidota</taxon>
        <taxon>Cytophagia</taxon>
        <taxon>Cytophagales</taxon>
        <taxon>Spirosomataceae</taxon>
        <taxon>Nibrella</taxon>
    </lineage>
</organism>
<keyword evidence="4" id="KW-1185">Reference proteome</keyword>
<feature type="signal peptide" evidence="1">
    <location>
        <begin position="1"/>
        <end position="21"/>
    </location>
</feature>
<evidence type="ECO:0000256" key="1">
    <source>
        <dbReference type="SAM" id="SignalP"/>
    </source>
</evidence>
<reference evidence="4" key="1">
    <citation type="journal article" date="2019" name="Int. J. Syst. Evol. Microbiol.">
        <title>The Global Catalogue of Microorganisms (GCM) 10K type strain sequencing project: providing services to taxonomists for standard genome sequencing and annotation.</title>
        <authorList>
            <consortium name="The Broad Institute Genomics Platform"/>
            <consortium name="The Broad Institute Genome Sequencing Center for Infectious Disease"/>
            <person name="Wu L."/>
            <person name="Ma J."/>
        </authorList>
    </citation>
    <scope>NUCLEOTIDE SEQUENCE [LARGE SCALE GENOMIC DNA]</scope>
    <source>
        <strain evidence="4">JCM 17927</strain>
    </source>
</reference>
<dbReference type="Pfam" id="PF00656">
    <property type="entry name" value="Peptidase_C14"/>
    <property type="match status" value="1"/>
</dbReference>
<name>A0ABP8MIU4_9BACT</name>
<dbReference type="InterPro" id="IPR011600">
    <property type="entry name" value="Pept_C14_caspase"/>
</dbReference>
<dbReference type="Gene3D" id="2.60.40.10">
    <property type="entry name" value="Immunoglobulins"/>
    <property type="match status" value="1"/>
</dbReference>
<feature type="chain" id="PRO_5045785548" description="Caspase family p20 domain-containing protein" evidence="1">
    <location>
        <begin position="22"/>
        <end position="373"/>
    </location>
</feature>
<dbReference type="EMBL" id="BAABHD010000010">
    <property type="protein sequence ID" value="GAA4450191.1"/>
    <property type="molecule type" value="Genomic_DNA"/>
</dbReference>
<dbReference type="PANTHER" id="PTHR22576:SF37">
    <property type="entry name" value="MUCOSA-ASSOCIATED LYMPHOID TISSUE LYMPHOMA TRANSLOCATION PROTEIN 1"/>
    <property type="match status" value="1"/>
</dbReference>
<sequence>MKNTLHYLVVYLVMLATPALAQQEVISAASGWVKPNAAATPQKLPPLINWQTPQAQQWTTKQPKLTVSVCVQSDAPIQSIQFFHNGQPLDTRQRGFKQVTCGQEVSEDINLIAGANEVHVKATNVAGTTTSSSRYITYQAVVTPPPPPQKRLALIVANDKYVKFPLKNPVNDGKAVKQELENLGFTVLYKENLPLKELKKTFDSFMTDLSNQSVSLFYYAGHGLMVNGENFVQPVDADPASEPDVEYECYPLRRLIARMQQANPDGANLVFWDACRNNPYRSWRRGTDEPIFAPVQPAVGTVIIYATEPGKPAVEDDKNGLFTSELVKHMNVPNVDLFELVDRIDRGLSQRGIKQPPYIEGRLRGRFFFRKEG</sequence>
<dbReference type="InterPro" id="IPR013783">
    <property type="entry name" value="Ig-like_fold"/>
</dbReference>
<evidence type="ECO:0000313" key="3">
    <source>
        <dbReference type="EMBL" id="GAA4450191.1"/>
    </source>
</evidence>
<dbReference type="Gene3D" id="3.40.50.1460">
    <property type="match status" value="1"/>
</dbReference>
<evidence type="ECO:0000259" key="2">
    <source>
        <dbReference type="PROSITE" id="PS50208"/>
    </source>
</evidence>
<dbReference type="Proteomes" id="UP001501175">
    <property type="component" value="Unassembled WGS sequence"/>
</dbReference>
<feature type="domain" description="Caspase family p20" evidence="2">
    <location>
        <begin position="149"/>
        <end position="223"/>
    </location>
</feature>
<keyword evidence="1" id="KW-0732">Signal</keyword>
<gene>
    <name evidence="3" type="ORF">GCM10023189_10530</name>
</gene>
<evidence type="ECO:0000313" key="4">
    <source>
        <dbReference type="Proteomes" id="UP001501175"/>
    </source>
</evidence>